<dbReference type="AlphaFoldDB" id="A0AA42CF86"/>
<reference evidence="1" key="1">
    <citation type="submission" date="2022-09" db="EMBL/GenBank/DDBJ databases">
        <title>Rhodovastum sp. nov. RN2-1 isolated from soil in Seongnam, South Korea.</title>
        <authorList>
            <person name="Le N.T."/>
        </authorList>
    </citation>
    <scope>NUCLEOTIDE SEQUENCE</scope>
    <source>
        <strain evidence="1">RN2-1</strain>
    </source>
</reference>
<sequence>MSDDQRLHAVFTLLREHVASPSLRHIRDPGQLSKVATKILKTLDGARDPWRKWPSARDTLIRKASGCWIPIEDIHAALAELPGPPLTKSDVTGRLLALWEEGLDRPEETYRTGCEALYVKEKTAGTELAAIVELMNDRVGEEIGRRFKQDWEERARRRAEIKEAAELAFLSGSDSKWIRIETSSDLYCRVNGRTYRLTRAPDKKLELRRVQSLEDAAGRLIGRYQGRPDATKAVEQVAYQPEPRR</sequence>
<comment type="caution">
    <text evidence="1">The sequence shown here is derived from an EMBL/GenBank/DDBJ whole genome shotgun (WGS) entry which is preliminary data.</text>
</comment>
<keyword evidence="2" id="KW-1185">Reference proteome</keyword>
<reference evidence="1" key="2">
    <citation type="submission" date="2022-10" db="EMBL/GenBank/DDBJ databases">
        <authorList>
            <person name="Trinh H.N."/>
        </authorList>
    </citation>
    <scope>NUCLEOTIDE SEQUENCE</scope>
    <source>
        <strain evidence="1">RN2-1</strain>
    </source>
</reference>
<name>A0AA42CF86_9PROT</name>
<dbReference type="EMBL" id="JAPDNT010000017">
    <property type="protein sequence ID" value="MCW3476269.1"/>
    <property type="molecule type" value="Genomic_DNA"/>
</dbReference>
<dbReference type="RefSeq" id="WP_264715036.1">
    <property type="nucleotide sequence ID" value="NZ_JAPDNT010000017.1"/>
</dbReference>
<gene>
    <name evidence="1" type="ORF">OL599_16975</name>
</gene>
<proteinExistence type="predicted"/>
<evidence type="ECO:0000313" key="1">
    <source>
        <dbReference type="EMBL" id="MCW3476269.1"/>
    </source>
</evidence>
<accession>A0AA42CF86</accession>
<organism evidence="1 2">
    <name type="scientific">Limobrevibacterium gyesilva</name>
    <dbReference type="NCBI Taxonomy" id="2991712"/>
    <lineage>
        <taxon>Bacteria</taxon>
        <taxon>Pseudomonadati</taxon>
        <taxon>Pseudomonadota</taxon>
        <taxon>Alphaproteobacteria</taxon>
        <taxon>Acetobacterales</taxon>
        <taxon>Acetobacteraceae</taxon>
        <taxon>Limobrevibacterium</taxon>
    </lineage>
</organism>
<evidence type="ECO:0000313" key="2">
    <source>
        <dbReference type="Proteomes" id="UP001165679"/>
    </source>
</evidence>
<dbReference type="Proteomes" id="UP001165679">
    <property type="component" value="Unassembled WGS sequence"/>
</dbReference>
<protein>
    <submittedName>
        <fullName evidence="1">Uncharacterized protein</fullName>
    </submittedName>
</protein>